<dbReference type="AlphaFoldDB" id="A0A9D4JFU4"/>
<comment type="caution">
    <text evidence="1">The sequence shown here is derived from an EMBL/GenBank/DDBJ whole genome shotgun (WGS) entry which is preliminary data.</text>
</comment>
<protein>
    <submittedName>
        <fullName evidence="1">Uncharacterized protein</fullName>
    </submittedName>
</protein>
<reference evidence="1" key="1">
    <citation type="journal article" date="2019" name="bioRxiv">
        <title>The Genome of the Zebra Mussel, Dreissena polymorpha: A Resource for Invasive Species Research.</title>
        <authorList>
            <person name="McCartney M.A."/>
            <person name="Auch B."/>
            <person name="Kono T."/>
            <person name="Mallez S."/>
            <person name="Zhang Y."/>
            <person name="Obille A."/>
            <person name="Becker A."/>
            <person name="Abrahante J.E."/>
            <person name="Garbe J."/>
            <person name="Badalamenti J.P."/>
            <person name="Herman A."/>
            <person name="Mangelson H."/>
            <person name="Liachko I."/>
            <person name="Sullivan S."/>
            <person name="Sone E.D."/>
            <person name="Koren S."/>
            <person name="Silverstein K.A.T."/>
            <person name="Beckman K.B."/>
            <person name="Gohl D.M."/>
        </authorList>
    </citation>
    <scope>NUCLEOTIDE SEQUENCE</scope>
    <source>
        <strain evidence="1">Duluth1</strain>
        <tissue evidence="1">Whole animal</tissue>
    </source>
</reference>
<evidence type="ECO:0000313" key="2">
    <source>
        <dbReference type="Proteomes" id="UP000828390"/>
    </source>
</evidence>
<keyword evidence="2" id="KW-1185">Reference proteome</keyword>
<name>A0A9D4JFU4_DREPO</name>
<reference evidence="1" key="2">
    <citation type="submission" date="2020-11" db="EMBL/GenBank/DDBJ databases">
        <authorList>
            <person name="McCartney M.A."/>
            <person name="Auch B."/>
            <person name="Kono T."/>
            <person name="Mallez S."/>
            <person name="Becker A."/>
            <person name="Gohl D.M."/>
            <person name="Silverstein K.A.T."/>
            <person name="Koren S."/>
            <person name="Bechman K.B."/>
            <person name="Herman A."/>
            <person name="Abrahante J.E."/>
            <person name="Garbe J."/>
        </authorList>
    </citation>
    <scope>NUCLEOTIDE SEQUENCE</scope>
    <source>
        <strain evidence="1">Duluth1</strain>
        <tissue evidence="1">Whole animal</tissue>
    </source>
</reference>
<evidence type="ECO:0000313" key="1">
    <source>
        <dbReference type="EMBL" id="KAH3811206.1"/>
    </source>
</evidence>
<dbReference type="Proteomes" id="UP000828390">
    <property type="component" value="Unassembled WGS sequence"/>
</dbReference>
<accession>A0A9D4JFU4</accession>
<proteinExistence type="predicted"/>
<dbReference type="EMBL" id="JAIWYP010000006">
    <property type="protein sequence ID" value="KAH3811206.1"/>
    <property type="molecule type" value="Genomic_DNA"/>
</dbReference>
<sequence>MRHNLPFSIPGSLYWYHAIFQTVQHYHFPHQLSCVSYQVTAFQIANQIHVFGNLFRMNIPKAAIQHPNNDNVQIDLMKTAQSTTCRATQLNIQLSAMICIPMS</sequence>
<gene>
    <name evidence="1" type="ORF">DPMN_139612</name>
</gene>
<organism evidence="1 2">
    <name type="scientific">Dreissena polymorpha</name>
    <name type="common">Zebra mussel</name>
    <name type="synonym">Mytilus polymorpha</name>
    <dbReference type="NCBI Taxonomy" id="45954"/>
    <lineage>
        <taxon>Eukaryota</taxon>
        <taxon>Metazoa</taxon>
        <taxon>Spiralia</taxon>
        <taxon>Lophotrochozoa</taxon>
        <taxon>Mollusca</taxon>
        <taxon>Bivalvia</taxon>
        <taxon>Autobranchia</taxon>
        <taxon>Heteroconchia</taxon>
        <taxon>Euheterodonta</taxon>
        <taxon>Imparidentia</taxon>
        <taxon>Neoheterodontei</taxon>
        <taxon>Myida</taxon>
        <taxon>Dreissenoidea</taxon>
        <taxon>Dreissenidae</taxon>
        <taxon>Dreissena</taxon>
    </lineage>
</organism>